<keyword evidence="7 10" id="KW-1133">Transmembrane helix</keyword>
<evidence type="ECO:0000256" key="4">
    <source>
        <dbReference type="ARBA" id="ARBA00022692"/>
    </source>
</evidence>
<evidence type="ECO:0000256" key="7">
    <source>
        <dbReference type="ARBA" id="ARBA00022989"/>
    </source>
</evidence>
<comment type="similarity">
    <text evidence="2">Belongs to the SEC61-beta family.</text>
</comment>
<dbReference type="STRING" id="215637.A0A4Q0A1R3"/>
<accession>A0A4Q0A1R3</accession>
<proteinExistence type="inferred from homology"/>
<keyword evidence="9 10" id="KW-0472">Membrane</keyword>
<evidence type="ECO:0000313" key="11">
    <source>
        <dbReference type="EMBL" id="RKP39994.1"/>
    </source>
</evidence>
<organism evidence="11 12">
    <name type="scientific">Dimargaris cristalligena</name>
    <dbReference type="NCBI Taxonomy" id="215637"/>
    <lineage>
        <taxon>Eukaryota</taxon>
        <taxon>Fungi</taxon>
        <taxon>Fungi incertae sedis</taxon>
        <taxon>Zoopagomycota</taxon>
        <taxon>Kickxellomycotina</taxon>
        <taxon>Dimargaritomycetes</taxon>
        <taxon>Dimargaritales</taxon>
        <taxon>Dimargaritaceae</taxon>
        <taxon>Dimargaris</taxon>
    </lineage>
</organism>
<keyword evidence="12" id="KW-1185">Reference proteome</keyword>
<evidence type="ECO:0000256" key="6">
    <source>
        <dbReference type="ARBA" id="ARBA00022927"/>
    </source>
</evidence>
<comment type="subcellular location">
    <subcellularLocation>
        <location evidence="1">Endoplasmic reticulum membrane</location>
        <topology evidence="1">Single-pass membrane protein</topology>
    </subcellularLocation>
</comment>
<evidence type="ECO:0000256" key="10">
    <source>
        <dbReference type="SAM" id="Phobius"/>
    </source>
</evidence>
<protein>
    <submittedName>
        <fullName evidence="11">Sec61beta family-domain-containing protein</fullName>
    </submittedName>
</protein>
<evidence type="ECO:0000256" key="8">
    <source>
        <dbReference type="ARBA" id="ARBA00023010"/>
    </source>
</evidence>
<evidence type="ECO:0000256" key="5">
    <source>
        <dbReference type="ARBA" id="ARBA00022824"/>
    </source>
</evidence>
<keyword evidence="4 10" id="KW-0812">Transmembrane</keyword>
<dbReference type="InterPro" id="IPR016482">
    <property type="entry name" value="SecG/Sec61-beta/Sbh"/>
</dbReference>
<dbReference type="InterPro" id="IPR030671">
    <property type="entry name" value="Sec61-beta/Sbh"/>
</dbReference>
<dbReference type="Proteomes" id="UP000268162">
    <property type="component" value="Unassembled WGS sequence"/>
</dbReference>
<dbReference type="Pfam" id="PF03911">
    <property type="entry name" value="Sec61_beta"/>
    <property type="match status" value="1"/>
</dbReference>
<keyword evidence="6" id="KW-0653">Protein transport</keyword>
<name>A0A4Q0A1R3_9FUNG</name>
<dbReference type="AlphaFoldDB" id="A0A4Q0A1R3"/>
<keyword evidence="8" id="KW-0811">Translocation</keyword>
<reference evidence="12" key="1">
    <citation type="journal article" date="2018" name="Nat. Microbiol.">
        <title>Leveraging single-cell genomics to expand the fungal tree of life.</title>
        <authorList>
            <person name="Ahrendt S.R."/>
            <person name="Quandt C.A."/>
            <person name="Ciobanu D."/>
            <person name="Clum A."/>
            <person name="Salamov A."/>
            <person name="Andreopoulos B."/>
            <person name="Cheng J.F."/>
            <person name="Woyke T."/>
            <person name="Pelin A."/>
            <person name="Henrissat B."/>
            <person name="Reynolds N.K."/>
            <person name="Benny G.L."/>
            <person name="Smith M.E."/>
            <person name="James T.Y."/>
            <person name="Grigoriev I.V."/>
        </authorList>
    </citation>
    <scope>NUCLEOTIDE SEQUENCE [LARGE SCALE GENOMIC DNA]</scope>
    <source>
        <strain evidence="12">RSA 468</strain>
    </source>
</reference>
<evidence type="ECO:0000256" key="2">
    <source>
        <dbReference type="ARBA" id="ARBA00006103"/>
    </source>
</evidence>
<evidence type="ECO:0000313" key="12">
    <source>
        <dbReference type="Proteomes" id="UP000268162"/>
    </source>
</evidence>
<dbReference type="PANTHER" id="PTHR13509">
    <property type="entry name" value="SEC61 SUBUNIT BETA"/>
    <property type="match status" value="1"/>
</dbReference>
<feature type="transmembrane region" description="Helical" evidence="10">
    <location>
        <begin position="80"/>
        <end position="99"/>
    </location>
</feature>
<keyword evidence="5" id="KW-0256">Endoplasmic reticulum</keyword>
<sequence length="111" mass="12434">MYCYHVAIGKFAILTLRPNAHLFSIFVHFDSNLSLGHTAYISRRNVGSTEKKEKSRATGSTQNMMRLYTEDAPGLQVDPVVVLVLSLVFIASVFCLHIYGKFTRPVAEAQQ</sequence>
<evidence type="ECO:0000256" key="3">
    <source>
        <dbReference type="ARBA" id="ARBA00022448"/>
    </source>
</evidence>
<evidence type="ECO:0000256" key="9">
    <source>
        <dbReference type="ARBA" id="ARBA00023136"/>
    </source>
</evidence>
<dbReference type="GO" id="GO:0006886">
    <property type="term" value="P:intracellular protein transport"/>
    <property type="evidence" value="ECO:0007669"/>
    <property type="project" value="InterPro"/>
</dbReference>
<evidence type="ECO:0000256" key="1">
    <source>
        <dbReference type="ARBA" id="ARBA00004389"/>
    </source>
</evidence>
<dbReference type="EMBL" id="ML002231">
    <property type="protein sequence ID" value="RKP39994.1"/>
    <property type="molecule type" value="Genomic_DNA"/>
</dbReference>
<keyword evidence="3" id="KW-0813">Transport</keyword>
<dbReference type="GO" id="GO:0005784">
    <property type="term" value="C:Sec61 translocon complex"/>
    <property type="evidence" value="ECO:0007669"/>
    <property type="project" value="InterPro"/>
</dbReference>
<gene>
    <name evidence="11" type="ORF">BJ085DRAFT_31478</name>
</gene>